<dbReference type="GeneID" id="110236721"/>
<keyword evidence="3" id="KW-0106">Calcium</keyword>
<reference evidence="5" key="1">
    <citation type="submission" date="2022-11" db="UniProtKB">
        <authorList>
            <consortium name="EnsemblMetazoa"/>
        </authorList>
    </citation>
    <scope>IDENTIFICATION</scope>
</reference>
<evidence type="ECO:0000256" key="3">
    <source>
        <dbReference type="ARBA" id="ARBA00022837"/>
    </source>
</evidence>
<dbReference type="Pfam" id="PF13499">
    <property type="entry name" value="EF-hand_7"/>
    <property type="match status" value="1"/>
</dbReference>
<feature type="domain" description="EF-hand" evidence="4">
    <location>
        <begin position="73"/>
        <end position="108"/>
    </location>
</feature>
<sequence length="206" mass="23883">MSISEDKELERKYAKIAQEASDPLEKLQAALLRRGVNSISRFGKSFKIFDDDRSKSLDINEFTKGMHDYKTGLTAEEIDQLFKRFDKDNGGSLNFDEFLTGLRPKMNDSRTKIVMKAFEKCDKTGDGVITVKDLKGVYNVRQHKKFQSGEWDERRCLEEFLHNFDSKVDPDNTVTKTEWLNYYSGLSASIDNDAHFDLMIRQAWKL</sequence>
<dbReference type="InterPro" id="IPR051581">
    <property type="entry name" value="Ca-bind"/>
</dbReference>
<dbReference type="PANTHER" id="PTHR34524">
    <property type="entry name" value="CALCYPHOSIN"/>
    <property type="match status" value="1"/>
</dbReference>
<dbReference type="KEGG" id="epa:110236721"/>
<dbReference type="OMA" id="MSAENDM"/>
<evidence type="ECO:0000313" key="6">
    <source>
        <dbReference type="Proteomes" id="UP000887567"/>
    </source>
</evidence>
<dbReference type="SMART" id="SM00054">
    <property type="entry name" value="EFh"/>
    <property type="match status" value="3"/>
</dbReference>
<dbReference type="PROSITE" id="PS00018">
    <property type="entry name" value="EF_HAND_1"/>
    <property type="match status" value="2"/>
</dbReference>
<organism evidence="5 6">
    <name type="scientific">Exaiptasia diaphana</name>
    <name type="common">Tropical sea anemone</name>
    <name type="synonym">Aiptasia pulchella</name>
    <dbReference type="NCBI Taxonomy" id="2652724"/>
    <lineage>
        <taxon>Eukaryota</taxon>
        <taxon>Metazoa</taxon>
        <taxon>Cnidaria</taxon>
        <taxon>Anthozoa</taxon>
        <taxon>Hexacorallia</taxon>
        <taxon>Actiniaria</taxon>
        <taxon>Aiptasiidae</taxon>
        <taxon>Exaiptasia</taxon>
    </lineage>
</organism>
<dbReference type="Gene3D" id="1.10.238.10">
    <property type="entry name" value="EF-hand"/>
    <property type="match status" value="2"/>
</dbReference>
<evidence type="ECO:0000313" key="5">
    <source>
        <dbReference type="EnsemblMetazoa" id="XP_020897919.1"/>
    </source>
</evidence>
<dbReference type="InterPro" id="IPR018247">
    <property type="entry name" value="EF_Hand_1_Ca_BS"/>
</dbReference>
<evidence type="ECO:0000256" key="1">
    <source>
        <dbReference type="ARBA" id="ARBA00022723"/>
    </source>
</evidence>
<keyword evidence="1" id="KW-0479">Metal-binding</keyword>
<protein>
    <recommendedName>
        <fullName evidence="4">EF-hand domain-containing protein</fullName>
    </recommendedName>
</protein>
<feature type="domain" description="EF-hand" evidence="4">
    <location>
        <begin position="109"/>
        <end position="144"/>
    </location>
</feature>
<proteinExistence type="predicted"/>
<name>A0A913X2K3_EXADI</name>
<feature type="domain" description="EF-hand" evidence="4">
    <location>
        <begin position="37"/>
        <end position="72"/>
    </location>
</feature>
<accession>A0A913X2K3</accession>
<dbReference type="EnsemblMetazoa" id="XM_021042260.1">
    <property type="protein sequence ID" value="XP_020897919.1"/>
    <property type="gene ID" value="LOC110236721"/>
</dbReference>
<dbReference type="InterPro" id="IPR011992">
    <property type="entry name" value="EF-hand-dom_pair"/>
</dbReference>
<evidence type="ECO:0000259" key="4">
    <source>
        <dbReference type="PROSITE" id="PS50222"/>
    </source>
</evidence>
<keyword evidence="6" id="KW-1185">Reference proteome</keyword>
<dbReference type="Proteomes" id="UP000887567">
    <property type="component" value="Unplaced"/>
</dbReference>
<dbReference type="RefSeq" id="XP_020897919.1">
    <property type="nucleotide sequence ID" value="XM_021042260.1"/>
</dbReference>
<evidence type="ECO:0000256" key="2">
    <source>
        <dbReference type="ARBA" id="ARBA00022737"/>
    </source>
</evidence>
<dbReference type="PANTHER" id="PTHR34524:SF6">
    <property type="entry name" value="CALCYPHOSINE LIKE"/>
    <property type="match status" value="1"/>
</dbReference>
<dbReference type="OrthoDB" id="444540at2759"/>
<dbReference type="AlphaFoldDB" id="A0A913X2K3"/>
<dbReference type="GO" id="GO:0005509">
    <property type="term" value="F:calcium ion binding"/>
    <property type="evidence" value="ECO:0007669"/>
    <property type="project" value="InterPro"/>
</dbReference>
<dbReference type="InterPro" id="IPR002048">
    <property type="entry name" value="EF_hand_dom"/>
</dbReference>
<keyword evidence="2" id="KW-0677">Repeat</keyword>
<dbReference type="Pfam" id="PF13202">
    <property type="entry name" value="EF-hand_5"/>
    <property type="match status" value="1"/>
</dbReference>
<dbReference type="CDD" id="cd00051">
    <property type="entry name" value="EFh"/>
    <property type="match status" value="1"/>
</dbReference>
<dbReference type="PROSITE" id="PS50222">
    <property type="entry name" value="EF_HAND_2"/>
    <property type="match status" value="3"/>
</dbReference>
<dbReference type="SUPFAM" id="SSF47473">
    <property type="entry name" value="EF-hand"/>
    <property type="match status" value="1"/>
</dbReference>